<accession>A0A6A4TKF0</accession>
<organism evidence="1 2">
    <name type="scientific">Scophthalmus maximus</name>
    <name type="common">Turbot</name>
    <name type="synonym">Psetta maxima</name>
    <dbReference type="NCBI Taxonomy" id="52904"/>
    <lineage>
        <taxon>Eukaryota</taxon>
        <taxon>Metazoa</taxon>
        <taxon>Chordata</taxon>
        <taxon>Craniata</taxon>
        <taxon>Vertebrata</taxon>
        <taxon>Euteleostomi</taxon>
        <taxon>Actinopterygii</taxon>
        <taxon>Neopterygii</taxon>
        <taxon>Teleostei</taxon>
        <taxon>Neoteleostei</taxon>
        <taxon>Acanthomorphata</taxon>
        <taxon>Carangaria</taxon>
        <taxon>Pleuronectiformes</taxon>
        <taxon>Pleuronectoidei</taxon>
        <taxon>Scophthalmidae</taxon>
        <taxon>Scophthalmus</taxon>
    </lineage>
</organism>
<dbReference type="AlphaFoldDB" id="A0A6A4TKF0"/>
<comment type="caution">
    <text evidence="1">The sequence shown here is derived from an EMBL/GenBank/DDBJ whole genome shotgun (WGS) entry which is preliminary data.</text>
</comment>
<evidence type="ECO:0000313" key="1">
    <source>
        <dbReference type="EMBL" id="KAF0046533.1"/>
    </source>
</evidence>
<sequence length="163" mass="18077">MSDGLRYLPPVAGLARRNGEIVPDCIDLKLYLEADGVRKRLSVSASRLGSGGYSAHLFSSRKLRQDQEQDARKHPAVISSRVICLREMNLAAATLRNHRSLHLFFASRHLSLNLLSICDRKTLHTGSVESQQEEKVEPVASGSLIATGRRQALQRQMFQLDGG</sequence>
<evidence type="ECO:0000313" key="2">
    <source>
        <dbReference type="Proteomes" id="UP000438429"/>
    </source>
</evidence>
<gene>
    <name evidence="1" type="ORF">F2P81_000166</name>
</gene>
<reference evidence="1 2" key="1">
    <citation type="submission" date="2019-06" db="EMBL/GenBank/DDBJ databases">
        <title>Draft genomes of female and male turbot (Scophthalmus maximus).</title>
        <authorList>
            <person name="Xu H."/>
            <person name="Xu X.-W."/>
            <person name="Shao C."/>
            <person name="Chen S."/>
        </authorList>
    </citation>
    <scope>NUCLEOTIDE SEQUENCE [LARGE SCALE GENOMIC DNA]</scope>
    <source>
        <strain evidence="1">Ysfricsl-2016a</strain>
        <tissue evidence="1">Blood</tissue>
    </source>
</reference>
<dbReference type="EMBL" id="VEVO01000001">
    <property type="protein sequence ID" value="KAF0046533.1"/>
    <property type="molecule type" value="Genomic_DNA"/>
</dbReference>
<name>A0A6A4TKF0_SCOMX</name>
<proteinExistence type="predicted"/>
<dbReference type="Proteomes" id="UP000438429">
    <property type="component" value="Unassembled WGS sequence"/>
</dbReference>
<protein>
    <submittedName>
        <fullName evidence="1">Uncharacterized protein</fullName>
    </submittedName>
</protein>